<accession>I4B0Z9</accession>
<reference evidence="2 3" key="1">
    <citation type="submission" date="2012-06" db="EMBL/GenBank/DDBJ databases">
        <title>The complete chromosome of genome of Turneriella parva DSM 21527.</title>
        <authorList>
            <consortium name="US DOE Joint Genome Institute (JGI-PGF)"/>
            <person name="Lucas S."/>
            <person name="Han J."/>
            <person name="Lapidus A."/>
            <person name="Bruce D."/>
            <person name="Goodwin L."/>
            <person name="Pitluck S."/>
            <person name="Peters L."/>
            <person name="Kyrpides N."/>
            <person name="Mavromatis K."/>
            <person name="Ivanova N."/>
            <person name="Mikhailova N."/>
            <person name="Chertkov O."/>
            <person name="Detter J.C."/>
            <person name="Tapia R."/>
            <person name="Han C."/>
            <person name="Land M."/>
            <person name="Hauser L."/>
            <person name="Markowitz V."/>
            <person name="Cheng J.-F."/>
            <person name="Hugenholtz P."/>
            <person name="Woyke T."/>
            <person name="Wu D."/>
            <person name="Gronow S."/>
            <person name="Wellnitz S."/>
            <person name="Brambilla E."/>
            <person name="Klenk H.-P."/>
            <person name="Eisen J.A."/>
        </authorList>
    </citation>
    <scope>NUCLEOTIDE SEQUENCE [LARGE SCALE GENOMIC DNA]</scope>
    <source>
        <strain evidence="3">ATCC BAA-1111 / DSM 21527 / NCTC 11395 / H</strain>
    </source>
</reference>
<evidence type="ECO:0000313" key="3">
    <source>
        <dbReference type="Proteomes" id="UP000006048"/>
    </source>
</evidence>
<evidence type="ECO:0000313" key="2">
    <source>
        <dbReference type="EMBL" id="AFM10956.1"/>
    </source>
</evidence>
<proteinExistence type="predicted"/>
<dbReference type="HOGENOM" id="CLU_051636_1_1_12"/>
<evidence type="ECO:0000256" key="1">
    <source>
        <dbReference type="SAM" id="Phobius"/>
    </source>
</evidence>
<dbReference type="OrthoDB" id="339112at2"/>
<keyword evidence="3" id="KW-1185">Reference proteome</keyword>
<sequence length="288" mass="32900">MLNEKQMRTTPTKRSEQIPVRKPQWTFSELVGQKPRSDFGRMMFGAMSLVFPEGERFFIRSVKHFASQIHDEGLTQDVKNFIGQEAQHGKLHETFNKAVLGHEYDIESFLKWYKSTMFDFVETQATKILGPKLALSITAAAEHFTATWAAHGLSSGYLEEHITNQTLLDFMQWHAVEEIEHKHVAFDVLQEVDDSYPLRVAGMLFCATLLPFVITVAFLSLIRQAKNLDIFAFFRDAMSEGKNGGIMSSFLPAIVEYMKPGFHPSDHDDYAMARAVAERIEQRMEKVA</sequence>
<dbReference type="AlphaFoldDB" id="I4B0Z9"/>
<keyword evidence="1" id="KW-1133">Transmembrane helix</keyword>
<name>I4B0Z9_TURPD</name>
<dbReference type="InterPro" id="IPR016516">
    <property type="entry name" value="UCP07580"/>
</dbReference>
<dbReference type="STRING" id="869212.Turpa_0296"/>
<dbReference type="Proteomes" id="UP000006048">
    <property type="component" value="Chromosome"/>
</dbReference>
<dbReference type="PATRIC" id="fig|869212.3.peg.258"/>
<protein>
    <recommendedName>
        <fullName evidence="4">Metal-dependent hydrolase</fullName>
    </recommendedName>
</protein>
<gene>
    <name evidence="2" type="ordered locus">Turpa_0296</name>
</gene>
<evidence type="ECO:0008006" key="4">
    <source>
        <dbReference type="Google" id="ProtNLM"/>
    </source>
</evidence>
<dbReference type="PIRSF" id="PIRSF007580">
    <property type="entry name" value="UCP07580"/>
    <property type="match status" value="1"/>
</dbReference>
<dbReference type="RefSeq" id="WP_014801476.1">
    <property type="nucleotide sequence ID" value="NC_018020.1"/>
</dbReference>
<keyword evidence="1" id="KW-0472">Membrane</keyword>
<dbReference type="KEGG" id="tpx:Turpa_0296"/>
<dbReference type="EMBL" id="CP002959">
    <property type="protein sequence ID" value="AFM10956.1"/>
    <property type="molecule type" value="Genomic_DNA"/>
</dbReference>
<feature type="transmembrane region" description="Helical" evidence="1">
    <location>
        <begin position="200"/>
        <end position="222"/>
    </location>
</feature>
<dbReference type="Pfam" id="PF10118">
    <property type="entry name" value="Metal_hydrol"/>
    <property type="match status" value="1"/>
</dbReference>
<dbReference type="PANTHER" id="PTHR39456">
    <property type="entry name" value="METAL-DEPENDENT HYDROLASE"/>
    <property type="match status" value="1"/>
</dbReference>
<keyword evidence="1" id="KW-0812">Transmembrane</keyword>
<dbReference type="PANTHER" id="PTHR39456:SF1">
    <property type="entry name" value="METAL-DEPENDENT HYDROLASE"/>
    <property type="match status" value="1"/>
</dbReference>
<organism evidence="2 3">
    <name type="scientific">Turneriella parva (strain ATCC BAA-1111 / DSM 21527 / NCTC 11395 / H)</name>
    <name type="common">Leptospira parva</name>
    <dbReference type="NCBI Taxonomy" id="869212"/>
    <lineage>
        <taxon>Bacteria</taxon>
        <taxon>Pseudomonadati</taxon>
        <taxon>Spirochaetota</taxon>
        <taxon>Spirochaetia</taxon>
        <taxon>Leptospirales</taxon>
        <taxon>Leptospiraceae</taxon>
        <taxon>Turneriella</taxon>
    </lineage>
</organism>